<dbReference type="CDD" id="cd00060">
    <property type="entry name" value="FHA"/>
    <property type="match status" value="1"/>
</dbReference>
<dbReference type="SMART" id="SM00240">
    <property type="entry name" value="FHA"/>
    <property type="match status" value="1"/>
</dbReference>
<dbReference type="GO" id="GO:0004016">
    <property type="term" value="F:adenylate cyclase activity"/>
    <property type="evidence" value="ECO:0007669"/>
    <property type="project" value="UniProtKB-ARBA"/>
</dbReference>
<protein>
    <submittedName>
        <fullName evidence="3">Adenylate/guanylate cyclase domain-containing protein</fullName>
    </submittedName>
</protein>
<dbReference type="RefSeq" id="WP_201673585.1">
    <property type="nucleotide sequence ID" value="NZ_JAEQNE010000001.1"/>
</dbReference>
<gene>
    <name evidence="3" type="ORF">JJ685_07685</name>
</gene>
<proteinExistence type="predicted"/>
<name>A0A937CSD2_9BURK</name>
<accession>A0A937CSD2</accession>
<dbReference type="InterPro" id="IPR029787">
    <property type="entry name" value="Nucleotide_cyclase"/>
</dbReference>
<dbReference type="Pfam" id="PF00498">
    <property type="entry name" value="FHA"/>
    <property type="match status" value="1"/>
</dbReference>
<dbReference type="InterPro" id="IPR001054">
    <property type="entry name" value="A/G_cyclase"/>
</dbReference>
<dbReference type="Gene3D" id="2.60.200.20">
    <property type="match status" value="1"/>
</dbReference>
<feature type="domain" description="Guanylate cyclase" evidence="2">
    <location>
        <begin position="6"/>
        <end position="121"/>
    </location>
</feature>
<dbReference type="Pfam" id="PF00211">
    <property type="entry name" value="Guanylate_cyc"/>
    <property type="match status" value="1"/>
</dbReference>
<keyword evidence="4" id="KW-1185">Reference proteome</keyword>
<dbReference type="PROSITE" id="PS50006">
    <property type="entry name" value="FHA_DOMAIN"/>
    <property type="match status" value="1"/>
</dbReference>
<comment type="caution">
    <text evidence="3">The sequence shown here is derived from an EMBL/GenBank/DDBJ whole genome shotgun (WGS) entry which is preliminary data.</text>
</comment>
<dbReference type="InterPro" id="IPR008984">
    <property type="entry name" value="SMAD_FHA_dom_sf"/>
</dbReference>
<dbReference type="EMBL" id="JAEQNE010000001">
    <property type="protein sequence ID" value="MBL0391021.1"/>
    <property type="molecule type" value="Genomic_DNA"/>
</dbReference>
<dbReference type="AlphaFoldDB" id="A0A937CSD2"/>
<dbReference type="CDD" id="cd07302">
    <property type="entry name" value="CHD"/>
    <property type="match status" value="1"/>
</dbReference>
<organism evidence="3 4">
    <name type="scientific">Ramlibacter monticola</name>
    <dbReference type="NCBI Taxonomy" id="1926872"/>
    <lineage>
        <taxon>Bacteria</taxon>
        <taxon>Pseudomonadati</taxon>
        <taxon>Pseudomonadota</taxon>
        <taxon>Betaproteobacteria</taxon>
        <taxon>Burkholderiales</taxon>
        <taxon>Comamonadaceae</taxon>
        <taxon>Ramlibacter</taxon>
    </lineage>
</organism>
<dbReference type="Gene3D" id="3.30.70.1230">
    <property type="entry name" value="Nucleotide cyclase"/>
    <property type="match status" value="1"/>
</dbReference>
<dbReference type="SUPFAM" id="SSF49879">
    <property type="entry name" value="SMAD/FHA domain"/>
    <property type="match status" value="1"/>
</dbReference>
<dbReference type="Proteomes" id="UP000599109">
    <property type="component" value="Unassembled WGS sequence"/>
</dbReference>
<feature type="domain" description="FHA" evidence="1">
    <location>
        <begin position="218"/>
        <end position="266"/>
    </location>
</feature>
<evidence type="ECO:0000259" key="1">
    <source>
        <dbReference type="PROSITE" id="PS50006"/>
    </source>
</evidence>
<dbReference type="PANTHER" id="PTHR43081:SF1">
    <property type="entry name" value="ADENYLATE CYCLASE, TERMINAL-DIFFERENTIATION SPECIFIC"/>
    <property type="match status" value="1"/>
</dbReference>
<dbReference type="InterPro" id="IPR050697">
    <property type="entry name" value="Adenylyl/Guanylyl_Cyclase_3/4"/>
</dbReference>
<evidence type="ECO:0000313" key="3">
    <source>
        <dbReference type="EMBL" id="MBL0391021.1"/>
    </source>
</evidence>
<dbReference type="SUPFAM" id="SSF55073">
    <property type="entry name" value="Nucleotide cyclase"/>
    <property type="match status" value="1"/>
</dbReference>
<sequence length="306" mass="33264">MPPTTTVMFADLTGSTAVFERMGNAAATKTVTALTDWMAEVSQVHGGRVVKTLGDGVLALFPGGADAVEAAVQLQREHARRSNRHGPMQRLQLQVGLACGEVVEVAGDCFGDAVNVAARLSDLSGARQILATDTVVEQMRSAPPGAHFHPLGPVPIRGRAQACRLFRIDWEEDSSTDMMTIPAFANTFQPVPTDVGAGAIELHHMERSRTFASDELPVHLGRAREAEFLVPDPRVSRLHARIDWHNQAFVLVDLSSNGTCVRFQGASTELRLRRDECVLHGSGEIALGPEFTDWSLPAVRFELKLR</sequence>
<dbReference type="PANTHER" id="PTHR43081">
    <property type="entry name" value="ADENYLATE CYCLASE, TERMINAL-DIFFERENTIATION SPECIFIC-RELATED"/>
    <property type="match status" value="1"/>
</dbReference>
<evidence type="ECO:0000313" key="4">
    <source>
        <dbReference type="Proteomes" id="UP000599109"/>
    </source>
</evidence>
<dbReference type="GO" id="GO:0009190">
    <property type="term" value="P:cyclic nucleotide biosynthetic process"/>
    <property type="evidence" value="ECO:0007669"/>
    <property type="project" value="InterPro"/>
</dbReference>
<evidence type="ECO:0000259" key="2">
    <source>
        <dbReference type="PROSITE" id="PS50125"/>
    </source>
</evidence>
<dbReference type="GO" id="GO:0035556">
    <property type="term" value="P:intracellular signal transduction"/>
    <property type="evidence" value="ECO:0007669"/>
    <property type="project" value="InterPro"/>
</dbReference>
<dbReference type="InterPro" id="IPR000253">
    <property type="entry name" value="FHA_dom"/>
</dbReference>
<dbReference type="PROSITE" id="PS50125">
    <property type="entry name" value="GUANYLATE_CYCLASE_2"/>
    <property type="match status" value="1"/>
</dbReference>
<reference evidence="3 4" key="1">
    <citation type="journal article" date="2017" name="Int. J. Syst. Evol. Microbiol.">
        <title>Ramlibacter monticola sp. nov., isolated from forest soil.</title>
        <authorList>
            <person name="Chaudhary D.K."/>
            <person name="Kim J."/>
        </authorList>
    </citation>
    <scope>NUCLEOTIDE SEQUENCE [LARGE SCALE GENOMIC DNA]</scope>
    <source>
        <strain evidence="3 4">KACC 19175</strain>
    </source>
</reference>